<dbReference type="Proteomes" id="UP000003532">
    <property type="component" value="Unassembled WGS sequence"/>
</dbReference>
<proteinExistence type="predicted"/>
<reference evidence="1 2" key="1">
    <citation type="journal article" date="2011" name="BMC Genomics">
        <title>Genome sequencing reveals diversification of virulence factor content and possible host adaptation in distinct subpopulations of Salmonella enterica.</title>
        <authorList>
            <person name="den Bakker H.C."/>
            <person name="Moreno Switt A.I."/>
            <person name="Govoni G."/>
            <person name="Cummings C.A."/>
            <person name="Ranieri M.L."/>
            <person name="Degoricija L."/>
            <person name="Hoelzer K."/>
            <person name="Rodriguez-Rivera L.D."/>
            <person name="Brown S."/>
            <person name="Bolchacova E."/>
            <person name="Furtado M.R."/>
            <person name="Wiedmann M."/>
        </authorList>
    </citation>
    <scope>NUCLEOTIDE SEQUENCE [LARGE SCALE GENOMIC DNA]</scope>
    <source>
        <strain evidence="1 2">R8-3668</strain>
    </source>
</reference>
<organism evidence="1 2">
    <name type="scientific">Salmonella enterica subsp. enterica serovar Inverness str. R8-3668</name>
    <dbReference type="NCBI Taxonomy" id="913075"/>
    <lineage>
        <taxon>Bacteria</taxon>
        <taxon>Pseudomonadati</taxon>
        <taxon>Pseudomonadota</taxon>
        <taxon>Gammaproteobacteria</taxon>
        <taxon>Enterobacterales</taxon>
        <taxon>Enterobacteriaceae</taxon>
        <taxon>Salmonella</taxon>
    </lineage>
</organism>
<dbReference type="PATRIC" id="fig|913075.3.peg.5130"/>
<evidence type="ECO:0000313" key="1">
    <source>
        <dbReference type="EMBL" id="EHC47214.1"/>
    </source>
</evidence>
<sequence>MSTRRQPARADTLQTTGTHNCILRVTSISHILDAGIGDNSIERVTAFIDCLNASTINRCVDS</sequence>
<accession>G5NMN5</accession>
<name>G5NMN5_SALET</name>
<dbReference type="BioCyc" id="SENT913075:G120P-1557-MONOMER"/>
<protein>
    <submittedName>
        <fullName evidence="1">Uncharacterized protein</fullName>
    </submittedName>
</protein>
<comment type="caution">
    <text evidence="1">The sequence shown here is derived from an EMBL/GenBank/DDBJ whole genome shotgun (WGS) entry which is preliminary data.</text>
</comment>
<dbReference type="EMBL" id="AFCO01002109">
    <property type="protein sequence ID" value="EHC47214.1"/>
    <property type="molecule type" value="Genomic_DNA"/>
</dbReference>
<dbReference type="AlphaFoldDB" id="G5NMN5"/>
<evidence type="ECO:0000313" key="2">
    <source>
        <dbReference type="Proteomes" id="UP000003532"/>
    </source>
</evidence>
<gene>
    <name evidence="1" type="ORF">LTSEINV_6415</name>
</gene>